<comment type="caution">
    <text evidence="2">The sequence shown here is derived from an EMBL/GenBank/DDBJ whole genome shotgun (WGS) entry which is preliminary data.</text>
</comment>
<keyword evidence="3" id="KW-1185">Reference proteome</keyword>
<accession>A0A397S046</accession>
<name>A0A397S046_9GLOM</name>
<evidence type="ECO:0000256" key="1">
    <source>
        <dbReference type="SAM" id="MobiDB-lite"/>
    </source>
</evidence>
<organism evidence="2 3">
    <name type="scientific">Glomus cerebriforme</name>
    <dbReference type="NCBI Taxonomy" id="658196"/>
    <lineage>
        <taxon>Eukaryota</taxon>
        <taxon>Fungi</taxon>
        <taxon>Fungi incertae sedis</taxon>
        <taxon>Mucoromycota</taxon>
        <taxon>Glomeromycotina</taxon>
        <taxon>Glomeromycetes</taxon>
        <taxon>Glomerales</taxon>
        <taxon>Glomeraceae</taxon>
        <taxon>Glomus</taxon>
    </lineage>
</organism>
<reference evidence="2 3" key="1">
    <citation type="submission" date="2018-06" db="EMBL/GenBank/DDBJ databases">
        <title>Comparative genomics reveals the genomic features of Rhizophagus irregularis, R. cerebriforme, R. diaphanum and Gigaspora rosea, and their symbiotic lifestyle signature.</title>
        <authorList>
            <person name="Morin E."/>
            <person name="San Clemente H."/>
            <person name="Chen E.C.H."/>
            <person name="De La Providencia I."/>
            <person name="Hainaut M."/>
            <person name="Kuo A."/>
            <person name="Kohler A."/>
            <person name="Murat C."/>
            <person name="Tang N."/>
            <person name="Roy S."/>
            <person name="Loubradou J."/>
            <person name="Henrissat B."/>
            <person name="Grigoriev I.V."/>
            <person name="Corradi N."/>
            <person name="Roux C."/>
            <person name="Martin F.M."/>
        </authorList>
    </citation>
    <scope>NUCLEOTIDE SEQUENCE [LARGE SCALE GENOMIC DNA]</scope>
    <source>
        <strain evidence="2 3">DAOM 227022</strain>
    </source>
</reference>
<proteinExistence type="predicted"/>
<evidence type="ECO:0000313" key="3">
    <source>
        <dbReference type="Proteomes" id="UP000265703"/>
    </source>
</evidence>
<dbReference type="Proteomes" id="UP000265703">
    <property type="component" value="Unassembled WGS sequence"/>
</dbReference>
<evidence type="ECO:0000313" key="2">
    <source>
        <dbReference type="EMBL" id="RIA79318.1"/>
    </source>
</evidence>
<gene>
    <name evidence="2" type="ORF">C1645_840970</name>
</gene>
<feature type="compositionally biased region" description="Basic and acidic residues" evidence="1">
    <location>
        <begin position="103"/>
        <end position="121"/>
    </location>
</feature>
<dbReference type="AlphaFoldDB" id="A0A397S046"/>
<feature type="region of interest" description="Disordered" evidence="1">
    <location>
        <begin position="98"/>
        <end position="125"/>
    </location>
</feature>
<dbReference type="EMBL" id="QKYT01001370">
    <property type="protein sequence ID" value="RIA79318.1"/>
    <property type="molecule type" value="Genomic_DNA"/>
</dbReference>
<sequence length="187" mass="20792">MEQHFALFKNFIFFNEQEKISLAKHTLLLVSNLDLSIARFISSTEPSQNTIMSPKGDTNTNINNTSKIYTNKEFSLDDTLAPLGNLPISDNNNIHNTIMRSSHSRDSSHDKSNITPTKDHGPTPMQDILPLAPIIIPSNNKIDNDSDQSIPVIAIDQPSPSIIPMNTSSTNDLLIKKANKIKKKKSK</sequence>
<protein>
    <submittedName>
        <fullName evidence="2">Uncharacterized protein</fullName>
    </submittedName>
</protein>